<name>A0A8J5XDS7_DIALT</name>
<dbReference type="PANTHER" id="PTHR37173">
    <property type="entry name" value="HYDROXYPROLINE-RICH GLYCOPROTEIN FAMILY PROTEIN"/>
    <property type="match status" value="1"/>
</dbReference>
<gene>
    <name evidence="2" type="ORF">KFE25_010641</name>
</gene>
<sequence>MNEFAGAPPKRAPRTLTVHDRKINVDALAPEPSMYLLAREWVANNPNRPPIVRPTTLAAASGIQLPAPLPHTPLSLARLVPSSKKRTASELRISSSRASAELILEQHVQHARDVRRWVRVQRQAVLDRFRPRLLKLLCGGQGLQQANMPMPVQPNQPEAQEVLAPRSDAAVPTPPPKQPPSAAAAAAAEAEEATAAAIATTDAADAGNEPRADAAAAAHARLGAAVATARSPTPPPSRVGSNPPSADPAAALSPSRDAQVRLQPRRVSLD</sequence>
<protein>
    <submittedName>
        <fullName evidence="2">Uncharacterized protein</fullName>
    </submittedName>
</protein>
<keyword evidence="3" id="KW-1185">Reference proteome</keyword>
<feature type="region of interest" description="Disordered" evidence="1">
    <location>
        <begin position="166"/>
        <end position="270"/>
    </location>
</feature>
<dbReference type="Proteomes" id="UP000751190">
    <property type="component" value="Unassembled WGS sequence"/>
</dbReference>
<dbReference type="EMBL" id="JAGTXO010000029">
    <property type="protein sequence ID" value="KAG8460890.1"/>
    <property type="molecule type" value="Genomic_DNA"/>
</dbReference>
<reference evidence="2" key="1">
    <citation type="submission" date="2021-05" db="EMBL/GenBank/DDBJ databases">
        <title>The genome of the haptophyte Pavlova lutheri (Diacronema luteri, Pavlovales) - a model for lipid biosynthesis in eukaryotic algae.</title>
        <authorList>
            <person name="Hulatt C.J."/>
            <person name="Posewitz M.C."/>
        </authorList>
    </citation>
    <scope>NUCLEOTIDE SEQUENCE</scope>
    <source>
        <strain evidence="2">NIVA-4/92</strain>
    </source>
</reference>
<dbReference type="OrthoDB" id="10606133at2759"/>
<organism evidence="2 3">
    <name type="scientific">Diacronema lutheri</name>
    <name type="common">Unicellular marine alga</name>
    <name type="synonym">Monochrysis lutheri</name>
    <dbReference type="NCBI Taxonomy" id="2081491"/>
    <lineage>
        <taxon>Eukaryota</taxon>
        <taxon>Haptista</taxon>
        <taxon>Haptophyta</taxon>
        <taxon>Pavlovophyceae</taxon>
        <taxon>Pavlovales</taxon>
        <taxon>Pavlovaceae</taxon>
        <taxon>Diacronema</taxon>
    </lineage>
</organism>
<evidence type="ECO:0000256" key="1">
    <source>
        <dbReference type="SAM" id="MobiDB-lite"/>
    </source>
</evidence>
<evidence type="ECO:0000313" key="2">
    <source>
        <dbReference type="EMBL" id="KAG8460890.1"/>
    </source>
</evidence>
<dbReference type="AlphaFoldDB" id="A0A8J5XDS7"/>
<proteinExistence type="predicted"/>
<feature type="compositionally biased region" description="Low complexity" evidence="1">
    <location>
        <begin position="241"/>
        <end position="255"/>
    </location>
</feature>
<feature type="compositionally biased region" description="Low complexity" evidence="1">
    <location>
        <begin position="180"/>
        <end position="229"/>
    </location>
</feature>
<evidence type="ECO:0000313" key="3">
    <source>
        <dbReference type="Proteomes" id="UP000751190"/>
    </source>
</evidence>
<comment type="caution">
    <text evidence="2">The sequence shown here is derived from an EMBL/GenBank/DDBJ whole genome shotgun (WGS) entry which is preliminary data.</text>
</comment>
<dbReference type="PANTHER" id="PTHR37173:SF1">
    <property type="entry name" value="PROLINE-RICH FAMILY PROTEIN"/>
    <property type="match status" value="1"/>
</dbReference>
<accession>A0A8J5XDS7</accession>